<keyword evidence="6" id="KW-0156">Chromatin regulator</keyword>
<dbReference type="Pfam" id="PF21125">
    <property type="entry name" value="MPN_2A_DUB_like"/>
    <property type="match status" value="1"/>
</dbReference>
<gene>
    <name evidence="15" type="primary">abraxas1</name>
    <name evidence="15" type="ORF">AOXY_G2095</name>
</gene>
<feature type="region of interest" description="Disordered" evidence="13">
    <location>
        <begin position="335"/>
        <end position="370"/>
    </location>
</feature>
<evidence type="ECO:0000256" key="12">
    <source>
        <dbReference type="SAM" id="Coils"/>
    </source>
</evidence>
<keyword evidence="9" id="KW-0539">Nucleus</keyword>
<dbReference type="GO" id="GO:0005634">
    <property type="term" value="C:nucleus"/>
    <property type="evidence" value="ECO:0007669"/>
    <property type="project" value="UniProtKB-SubCell"/>
</dbReference>
<keyword evidence="5" id="KW-0227">DNA damage</keyword>
<evidence type="ECO:0000256" key="8">
    <source>
        <dbReference type="ARBA" id="ARBA00023204"/>
    </source>
</evidence>
<sequence>MAELNTTAHVSGYVLASLMFHHFNRNSDVEGFLVGGIKTVAKNSITDSQMDGVQVEYTIDIQKHIPCSTVHSFYNYVEINKEVLKKLLSCHKEQNVIGWYRQRRNTEQVMTFRERLIHQNLQKCLSNQELVFLLMTSSAITESSSTHSLEYAMYKLQGSCFHKVPVLVTNLGIVDQQDYHASSIACSSVGYTRVVKKLRSKYFNTDGSLKEVCRINEMSSALQEELKETCGKVEESERSLEKLLDEVNKLRKTVKEKKKLCMQTLEEKKCKKPKTDENVLLCQALQKLFPETKTLQTQTISLEGAPLPAYTCSADHGIDISEVLPLLLADKEENCESDTERQLEQSGSETEEDLLDPLKIQMASSHSPTF</sequence>
<protein>
    <recommendedName>
        <fullName evidence="3">BRCA1-A complex subunit Abraxas 1</fullName>
    </recommendedName>
    <alternativeName>
        <fullName evidence="11">Coiled-coil domain-containing protein 98</fullName>
    </alternativeName>
    <alternativeName>
        <fullName evidence="10">Protein FAM175A</fullName>
    </alternativeName>
</protein>
<evidence type="ECO:0000256" key="1">
    <source>
        <dbReference type="ARBA" id="ARBA00004123"/>
    </source>
</evidence>
<evidence type="ECO:0000259" key="14">
    <source>
        <dbReference type="PROSITE" id="PS50249"/>
    </source>
</evidence>
<feature type="coiled-coil region" evidence="12">
    <location>
        <begin position="226"/>
        <end position="260"/>
    </location>
</feature>
<evidence type="ECO:0000256" key="10">
    <source>
        <dbReference type="ARBA" id="ARBA00030629"/>
    </source>
</evidence>
<dbReference type="GO" id="GO:0070536">
    <property type="term" value="P:protein K63-linked deubiquitination"/>
    <property type="evidence" value="ECO:0007669"/>
    <property type="project" value="TreeGrafter"/>
</dbReference>
<dbReference type="GO" id="GO:0090307">
    <property type="term" value="P:mitotic spindle assembly"/>
    <property type="evidence" value="ECO:0007669"/>
    <property type="project" value="TreeGrafter"/>
</dbReference>
<dbReference type="GO" id="GO:0006281">
    <property type="term" value="P:DNA repair"/>
    <property type="evidence" value="ECO:0007669"/>
    <property type="project" value="UniProtKB-KW"/>
</dbReference>
<dbReference type="GO" id="GO:0006325">
    <property type="term" value="P:chromatin organization"/>
    <property type="evidence" value="ECO:0007669"/>
    <property type="project" value="UniProtKB-KW"/>
</dbReference>
<evidence type="ECO:0000256" key="9">
    <source>
        <dbReference type="ARBA" id="ARBA00023242"/>
    </source>
</evidence>
<evidence type="ECO:0000256" key="2">
    <source>
        <dbReference type="ARBA" id="ARBA00007890"/>
    </source>
</evidence>
<evidence type="ECO:0000256" key="13">
    <source>
        <dbReference type="SAM" id="MobiDB-lite"/>
    </source>
</evidence>
<evidence type="ECO:0000256" key="3">
    <source>
        <dbReference type="ARBA" id="ARBA00013672"/>
    </source>
</evidence>
<keyword evidence="7 12" id="KW-0175">Coiled coil</keyword>
<dbReference type="GO" id="GO:0008608">
    <property type="term" value="P:attachment of spindle microtubules to kinetochore"/>
    <property type="evidence" value="ECO:0007669"/>
    <property type="project" value="TreeGrafter"/>
</dbReference>
<evidence type="ECO:0000313" key="15">
    <source>
        <dbReference type="EMBL" id="KAK1174578.1"/>
    </source>
</evidence>
<dbReference type="InterPro" id="IPR023239">
    <property type="entry name" value="BRISC_Abraxas1"/>
</dbReference>
<dbReference type="EMBL" id="JAGXEW010000002">
    <property type="protein sequence ID" value="KAK1174578.1"/>
    <property type="molecule type" value="Genomic_DNA"/>
</dbReference>
<evidence type="ECO:0000313" key="16">
    <source>
        <dbReference type="Proteomes" id="UP001230051"/>
    </source>
</evidence>
<feature type="domain" description="MPN" evidence="14">
    <location>
        <begin position="8"/>
        <end position="160"/>
    </location>
</feature>
<keyword evidence="16" id="KW-1185">Reference proteome</keyword>
<dbReference type="AlphaFoldDB" id="A0AAD8GI76"/>
<dbReference type="PRINTS" id="PR02052">
    <property type="entry name" value="ABRAXAS"/>
</dbReference>
<evidence type="ECO:0000256" key="6">
    <source>
        <dbReference type="ARBA" id="ARBA00022853"/>
    </source>
</evidence>
<dbReference type="GO" id="GO:0008017">
    <property type="term" value="F:microtubule binding"/>
    <property type="evidence" value="ECO:0007669"/>
    <property type="project" value="TreeGrafter"/>
</dbReference>
<dbReference type="Proteomes" id="UP001230051">
    <property type="component" value="Unassembled WGS sequence"/>
</dbReference>
<dbReference type="PANTHER" id="PTHR31728:SF2">
    <property type="entry name" value="BRCA1-A COMPLEX SUBUNIT ABRAXAS 1"/>
    <property type="match status" value="1"/>
</dbReference>
<name>A0AAD8GI76_ACIOX</name>
<comment type="caution">
    <text evidence="15">The sequence shown here is derived from an EMBL/GenBank/DDBJ whole genome shotgun (WGS) entry which is preliminary data.</text>
</comment>
<dbReference type="InterPro" id="IPR037518">
    <property type="entry name" value="MPN"/>
</dbReference>
<dbReference type="PROSITE" id="PS50249">
    <property type="entry name" value="MPN"/>
    <property type="match status" value="1"/>
</dbReference>
<dbReference type="PRINTS" id="PR02051">
    <property type="entry name" value="PROTEINF175"/>
</dbReference>
<comment type="subcellular location">
    <subcellularLocation>
        <location evidence="1">Nucleus</location>
    </subcellularLocation>
</comment>
<evidence type="ECO:0000256" key="5">
    <source>
        <dbReference type="ARBA" id="ARBA00022763"/>
    </source>
</evidence>
<accession>A0AAD8GI76</accession>
<evidence type="ECO:0000256" key="4">
    <source>
        <dbReference type="ARBA" id="ARBA00022553"/>
    </source>
</evidence>
<evidence type="ECO:0000256" key="7">
    <source>
        <dbReference type="ARBA" id="ARBA00023054"/>
    </source>
</evidence>
<comment type="similarity">
    <text evidence="2">Belongs to the FAM175 family. Abraxas subfamily.</text>
</comment>
<dbReference type="GO" id="GO:0031593">
    <property type="term" value="F:polyubiquitin modification-dependent protein binding"/>
    <property type="evidence" value="ECO:0007669"/>
    <property type="project" value="TreeGrafter"/>
</dbReference>
<reference evidence="15" key="1">
    <citation type="submission" date="2022-02" db="EMBL/GenBank/DDBJ databases">
        <title>Atlantic sturgeon de novo genome assembly.</title>
        <authorList>
            <person name="Stock M."/>
            <person name="Klopp C."/>
            <person name="Guiguen Y."/>
            <person name="Cabau C."/>
            <person name="Parinello H."/>
            <person name="Santidrian Yebra-Pimentel E."/>
            <person name="Kuhl H."/>
            <person name="Dirks R.P."/>
            <person name="Guessner J."/>
            <person name="Wuertz S."/>
            <person name="Du K."/>
            <person name="Schartl M."/>
        </authorList>
    </citation>
    <scope>NUCLEOTIDE SEQUENCE</scope>
    <source>
        <strain evidence="15">STURGEONOMICS-FGT-2020</strain>
        <tissue evidence="15">Whole blood</tissue>
    </source>
</reference>
<organism evidence="15 16">
    <name type="scientific">Acipenser oxyrinchus oxyrinchus</name>
    <dbReference type="NCBI Taxonomy" id="40147"/>
    <lineage>
        <taxon>Eukaryota</taxon>
        <taxon>Metazoa</taxon>
        <taxon>Chordata</taxon>
        <taxon>Craniata</taxon>
        <taxon>Vertebrata</taxon>
        <taxon>Euteleostomi</taxon>
        <taxon>Actinopterygii</taxon>
        <taxon>Chondrostei</taxon>
        <taxon>Acipenseriformes</taxon>
        <taxon>Acipenseridae</taxon>
        <taxon>Acipenser</taxon>
    </lineage>
</organism>
<keyword evidence="8" id="KW-0234">DNA repair</keyword>
<keyword evidence="4" id="KW-0597">Phosphoprotein</keyword>
<evidence type="ECO:0000256" key="11">
    <source>
        <dbReference type="ARBA" id="ARBA00030777"/>
    </source>
</evidence>
<dbReference type="PANTHER" id="PTHR31728">
    <property type="entry name" value="ABRAXAS FAMILY MEMBER"/>
    <property type="match status" value="1"/>
</dbReference>
<dbReference type="InterPro" id="IPR023238">
    <property type="entry name" value="FAM175"/>
</dbReference>
<proteinExistence type="inferred from homology"/>